<feature type="binding site" evidence="12">
    <location>
        <position position="244"/>
    </location>
    <ligand>
        <name>iminosuccinate</name>
        <dbReference type="ChEBI" id="CHEBI:77875"/>
    </ligand>
</feature>
<keyword evidence="14" id="KW-1185">Reference proteome</keyword>
<evidence type="ECO:0000256" key="2">
    <source>
        <dbReference type="ARBA" id="ARBA00005065"/>
    </source>
</evidence>
<evidence type="ECO:0000256" key="3">
    <source>
        <dbReference type="ARBA" id="ARBA00012669"/>
    </source>
</evidence>
<evidence type="ECO:0000256" key="4">
    <source>
        <dbReference type="ARBA" id="ARBA00022485"/>
    </source>
</evidence>
<evidence type="ECO:0000256" key="5">
    <source>
        <dbReference type="ARBA" id="ARBA00022642"/>
    </source>
</evidence>
<keyword evidence="12" id="KW-0963">Cytoplasm</keyword>
<keyword evidence="6 12" id="KW-0808">Transferase</keyword>
<dbReference type="InterPro" id="IPR036094">
    <property type="entry name" value="NadA_sf"/>
</dbReference>
<comment type="function">
    <text evidence="1 12">Catalyzes the condensation of iminoaspartate with dihydroxyacetone phosphate to form quinolinate.</text>
</comment>
<evidence type="ECO:0000313" key="14">
    <source>
        <dbReference type="Proteomes" id="UP000027059"/>
    </source>
</evidence>
<keyword evidence="5 12" id="KW-0662">Pyridine nucleotide biosynthesis</keyword>
<evidence type="ECO:0000256" key="8">
    <source>
        <dbReference type="ARBA" id="ARBA00023004"/>
    </source>
</evidence>
<dbReference type="EMBL" id="CP007243">
    <property type="protein sequence ID" value="AIA31331.1"/>
    <property type="molecule type" value="Genomic_DNA"/>
</dbReference>
<dbReference type="GO" id="GO:0034628">
    <property type="term" value="P:'de novo' NAD+ biosynthetic process from L-aspartate"/>
    <property type="evidence" value="ECO:0007669"/>
    <property type="project" value="TreeGrafter"/>
</dbReference>
<proteinExistence type="inferred from homology"/>
<evidence type="ECO:0000313" key="13">
    <source>
        <dbReference type="EMBL" id="AIA31331.1"/>
    </source>
</evidence>
<evidence type="ECO:0000256" key="1">
    <source>
        <dbReference type="ARBA" id="ARBA00003791"/>
    </source>
</evidence>
<comment type="pathway">
    <text evidence="2 12">Cofactor biosynthesis; NAD(+) biosynthesis; quinolinate from iminoaspartate: step 1/1.</text>
</comment>
<evidence type="ECO:0000256" key="11">
    <source>
        <dbReference type="ARBA" id="ARBA00073059"/>
    </source>
</evidence>
<reference evidence="14" key="1">
    <citation type="submission" date="2014-02" db="EMBL/GenBank/DDBJ databases">
        <title>Complete genome sequence and comparative genomic analysis of the nitrogen-fixing bacterium Leptospirillum ferriphilum YSK.</title>
        <authorList>
            <person name="Guo X."/>
            <person name="Yin H."/>
            <person name="Liang Y."/>
            <person name="Hu Q."/>
            <person name="Ma L."/>
            <person name="Xiao Y."/>
            <person name="Zhang X."/>
            <person name="Qiu G."/>
            <person name="Liu X."/>
        </authorList>
    </citation>
    <scope>NUCLEOTIDE SEQUENCE [LARGE SCALE GENOMIC DNA]</scope>
    <source>
        <strain evidence="14">YSK</strain>
    </source>
</reference>
<dbReference type="FunFam" id="3.40.50.10800:FF:000001">
    <property type="entry name" value="Quinolinate synthase A"/>
    <property type="match status" value="1"/>
</dbReference>
<dbReference type="NCBIfam" id="NF006878">
    <property type="entry name" value="PRK09375.1-2"/>
    <property type="match status" value="1"/>
</dbReference>
<reference evidence="13 14" key="2">
    <citation type="journal article" date="2015" name="Biomed. Res. Int.">
        <title>Effects of Arsenite Resistance on the Growth and Functional Gene Expression of Leptospirillum ferriphilum and Acidithiobacillus thiooxidans in Pure Culture and Coculture.</title>
        <authorList>
            <person name="Jiang H."/>
            <person name="Liang Y."/>
            <person name="Yin H."/>
            <person name="Xiao Y."/>
            <person name="Guo X."/>
            <person name="Xu Y."/>
            <person name="Hu Q."/>
            <person name="Liu H."/>
            <person name="Liu X."/>
        </authorList>
    </citation>
    <scope>NUCLEOTIDE SEQUENCE [LARGE SCALE GENOMIC DNA]</scope>
    <source>
        <strain evidence="13 14">YSK</strain>
    </source>
</reference>
<protein>
    <recommendedName>
        <fullName evidence="11 12">Quinolinate synthase</fullName>
        <ecNumber evidence="3 12">2.5.1.72</ecNumber>
    </recommendedName>
</protein>
<feature type="binding site" evidence="12">
    <location>
        <begin position="227"/>
        <end position="229"/>
    </location>
    <ligand>
        <name>iminosuccinate</name>
        <dbReference type="ChEBI" id="CHEBI:77875"/>
    </ligand>
</feature>
<keyword evidence="9 12" id="KW-0411">Iron-sulfur</keyword>
<keyword evidence="7 12" id="KW-0479">Metal-binding</keyword>
<feature type="binding site" evidence="12">
    <location>
        <position position="158"/>
    </location>
    <ligand>
        <name>iminosuccinate</name>
        <dbReference type="ChEBI" id="CHEBI:77875"/>
    </ligand>
</feature>
<keyword evidence="8 12" id="KW-0408">Iron</keyword>
<feature type="binding site" evidence="12">
    <location>
        <begin position="141"/>
        <end position="143"/>
    </location>
    <ligand>
        <name>iminosuccinate</name>
        <dbReference type="ChEBI" id="CHEBI:77875"/>
    </ligand>
</feature>
<dbReference type="GO" id="GO:0008987">
    <property type="term" value="F:quinolinate synthetase A activity"/>
    <property type="evidence" value="ECO:0007669"/>
    <property type="project" value="UniProtKB-UniRule"/>
</dbReference>
<dbReference type="GO" id="GO:0005829">
    <property type="term" value="C:cytosol"/>
    <property type="evidence" value="ECO:0007669"/>
    <property type="project" value="TreeGrafter"/>
</dbReference>
<dbReference type="HAMAP" id="MF_00568">
    <property type="entry name" value="NadA_type2"/>
    <property type="match status" value="1"/>
</dbReference>
<keyword evidence="4 12" id="KW-0004">4Fe-4S</keyword>
<dbReference type="Gene3D" id="3.40.50.10800">
    <property type="entry name" value="NadA-like"/>
    <property type="match status" value="3"/>
</dbReference>
<dbReference type="NCBIfam" id="TIGR00550">
    <property type="entry name" value="nadA"/>
    <property type="match status" value="1"/>
</dbReference>
<accession>A0A059Y1C1</accession>
<comment type="subcellular location">
    <subcellularLocation>
        <location evidence="12">Cytoplasm</location>
    </subcellularLocation>
</comment>
<feature type="binding site" evidence="12">
    <location>
        <position position="53"/>
    </location>
    <ligand>
        <name>iminosuccinate</name>
        <dbReference type="ChEBI" id="CHEBI:77875"/>
    </ligand>
</feature>
<comment type="cofactor">
    <cofactor evidence="12">
        <name>[4Fe-4S] cluster</name>
        <dbReference type="ChEBI" id="CHEBI:49883"/>
    </cofactor>
    <text evidence="12">Binds 1 [4Fe-4S] cluster per subunit.</text>
</comment>
<feature type="binding site" evidence="12">
    <location>
        <position position="115"/>
    </location>
    <ligand>
        <name>[4Fe-4S] cluster</name>
        <dbReference type="ChEBI" id="CHEBI:49883"/>
    </ligand>
</feature>
<evidence type="ECO:0000256" key="7">
    <source>
        <dbReference type="ARBA" id="ARBA00022723"/>
    </source>
</evidence>
<evidence type="ECO:0000256" key="9">
    <source>
        <dbReference type="ARBA" id="ARBA00023014"/>
    </source>
</evidence>
<dbReference type="InterPro" id="IPR003473">
    <property type="entry name" value="NadA"/>
</dbReference>
<dbReference type="GO" id="GO:0046872">
    <property type="term" value="F:metal ion binding"/>
    <property type="evidence" value="ECO:0007669"/>
    <property type="project" value="UniProtKB-KW"/>
</dbReference>
<feature type="binding site" evidence="12">
    <location>
        <position position="201"/>
    </location>
    <ligand>
        <name>[4Fe-4S] cluster</name>
        <dbReference type="ChEBI" id="CHEBI:49883"/>
    </ligand>
</feature>
<evidence type="ECO:0000256" key="6">
    <source>
        <dbReference type="ARBA" id="ARBA00022679"/>
    </source>
</evidence>
<dbReference type="UniPathway" id="UPA00253">
    <property type="reaction ID" value="UER00327"/>
</dbReference>
<dbReference type="GO" id="GO:0051539">
    <property type="term" value="F:4 iron, 4 sulfur cluster binding"/>
    <property type="evidence" value="ECO:0007669"/>
    <property type="project" value="UniProtKB-KW"/>
</dbReference>
<name>A0A059Y1C1_9BACT</name>
<dbReference type="SUPFAM" id="SSF142754">
    <property type="entry name" value="NadA-like"/>
    <property type="match status" value="1"/>
</dbReference>
<dbReference type="EC" id="2.5.1.72" evidence="3 12"/>
<dbReference type="PANTHER" id="PTHR30573">
    <property type="entry name" value="QUINOLINATE SYNTHETASE A"/>
    <property type="match status" value="1"/>
</dbReference>
<dbReference type="PANTHER" id="PTHR30573:SF0">
    <property type="entry name" value="QUINOLINATE SYNTHASE, CHLOROPLASTIC"/>
    <property type="match status" value="1"/>
</dbReference>
<feature type="binding site" evidence="12">
    <location>
        <position position="289"/>
    </location>
    <ligand>
        <name>[4Fe-4S] cluster</name>
        <dbReference type="ChEBI" id="CHEBI:49883"/>
    </ligand>
</feature>
<dbReference type="HOGENOM" id="CLU_047382_0_0_0"/>
<dbReference type="AlphaFoldDB" id="A0A059Y1C1"/>
<gene>
    <name evidence="12" type="primary">nadA</name>
    <name evidence="13" type="ORF">Y981_13020</name>
</gene>
<evidence type="ECO:0000256" key="10">
    <source>
        <dbReference type="ARBA" id="ARBA00050125"/>
    </source>
</evidence>
<dbReference type="Proteomes" id="UP000027059">
    <property type="component" value="Chromosome"/>
</dbReference>
<sequence length="332" mass="36712">MPNGSFPGIFDREGKTMKTFETLVRTETAPDAEELVDKIRVLKERHRAIILAHNYQIGEVQDVADLIGDSLELARYAATTEADVIVFCGVHFMAETAKILNPSRKVLVPDLKAGCPMSDMITPEEVDRLRRENPGAIVVTYVNSPAAVKAKSDICCTSANAVRIVSSIPKETPIIFIPDQFLGDYVQRATGRQLILFEGFCPTHMRIMASDIDQARQEHPGAFVIAHPECQPDVAKKADVVSSTSRMATAVRENPAQKVVVGTELGMIYRLQKENPDKEFIPACSSCDCANMKVNSLEKILWALEDMSPEITLPEGILKDARRALDRMIELS</sequence>
<dbReference type="InterPro" id="IPR023066">
    <property type="entry name" value="Quinolinate_synth_type2"/>
</dbReference>
<evidence type="ECO:0000256" key="12">
    <source>
        <dbReference type="HAMAP-Rule" id="MF_00568"/>
    </source>
</evidence>
<comment type="similarity">
    <text evidence="12">Belongs to the quinolinate synthase family. Type 2 subfamily.</text>
</comment>
<feature type="binding site" evidence="12">
    <location>
        <position position="70"/>
    </location>
    <ligand>
        <name>iminosuccinate</name>
        <dbReference type="ChEBI" id="CHEBI:77875"/>
    </ligand>
</feature>
<comment type="catalytic activity">
    <reaction evidence="10">
        <text>iminosuccinate + dihydroxyacetone phosphate = quinolinate + phosphate + 2 H2O + H(+)</text>
        <dbReference type="Rhea" id="RHEA:25888"/>
        <dbReference type="ChEBI" id="CHEBI:15377"/>
        <dbReference type="ChEBI" id="CHEBI:15378"/>
        <dbReference type="ChEBI" id="CHEBI:29959"/>
        <dbReference type="ChEBI" id="CHEBI:43474"/>
        <dbReference type="ChEBI" id="CHEBI:57642"/>
        <dbReference type="ChEBI" id="CHEBI:77875"/>
        <dbReference type="EC" id="2.5.1.72"/>
    </reaction>
    <physiologicalReaction direction="left-to-right" evidence="10">
        <dbReference type="Rhea" id="RHEA:25889"/>
    </physiologicalReaction>
</comment>
<dbReference type="KEGG" id="lfp:Y981_13020"/>
<dbReference type="Pfam" id="PF02445">
    <property type="entry name" value="NadA"/>
    <property type="match status" value="1"/>
</dbReference>
<dbReference type="NCBIfam" id="NF006879">
    <property type="entry name" value="PRK09375.1-4"/>
    <property type="match status" value="1"/>
</dbReference>
<organism evidence="13 14">
    <name type="scientific">Leptospirillum ferriphilum YSK</name>
    <dbReference type="NCBI Taxonomy" id="1441628"/>
    <lineage>
        <taxon>Bacteria</taxon>
        <taxon>Pseudomonadati</taxon>
        <taxon>Nitrospirota</taxon>
        <taxon>Nitrospiria</taxon>
        <taxon>Nitrospirales</taxon>
        <taxon>Nitrospiraceae</taxon>
        <taxon>Leptospirillum</taxon>
    </lineage>
</organism>